<dbReference type="InterPro" id="IPR052930">
    <property type="entry name" value="TA_antitoxin_MntA"/>
</dbReference>
<dbReference type="SUPFAM" id="SSF81301">
    <property type="entry name" value="Nucleotidyltransferase"/>
    <property type="match status" value="1"/>
</dbReference>
<dbReference type="Gene3D" id="3.30.460.10">
    <property type="entry name" value="Beta Polymerase, domain 2"/>
    <property type="match status" value="1"/>
</dbReference>
<dbReference type="RefSeq" id="WP_092702168.1">
    <property type="nucleotide sequence ID" value="NZ_FNFC01000007.1"/>
</dbReference>
<keyword evidence="3" id="KW-1185">Reference proteome</keyword>
<evidence type="ECO:0000259" key="1">
    <source>
        <dbReference type="Pfam" id="PF18765"/>
    </source>
</evidence>
<proteinExistence type="predicted"/>
<keyword evidence="2" id="KW-0808">Transferase</keyword>
<name>A0A1G8VVY7_9EURY</name>
<dbReference type="EMBL" id="FNFC01000007">
    <property type="protein sequence ID" value="SDJ69967.1"/>
    <property type="molecule type" value="Genomic_DNA"/>
</dbReference>
<dbReference type="Proteomes" id="UP000198856">
    <property type="component" value="Unassembled WGS sequence"/>
</dbReference>
<dbReference type="AlphaFoldDB" id="A0A1G8VVY7"/>
<dbReference type="InterPro" id="IPR041633">
    <property type="entry name" value="Polbeta"/>
</dbReference>
<gene>
    <name evidence="2" type="ORF">SAMN05216226_107187</name>
</gene>
<dbReference type="GO" id="GO:0016740">
    <property type="term" value="F:transferase activity"/>
    <property type="evidence" value="ECO:0007669"/>
    <property type="project" value="UniProtKB-KW"/>
</dbReference>
<dbReference type="CDD" id="cd05403">
    <property type="entry name" value="NT_KNTase_like"/>
    <property type="match status" value="1"/>
</dbReference>
<evidence type="ECO:0000313" key="2">
    <source>
        <dbReference type="EMBL" id="SDJ69967.1"/>
    </source>
</evidence>
<sequence length="142" mass="15489">MSAEEQNRFTDADRQALREVLAAHDIQLAILFGSALNAPEPADIDLAVEFDTWRPGDDGYASAYLSLHTALEEAVGTTVDLVDIHTADDAFLAVALDTGTYLYGSKQRYAELKNTVSDSHPSTTDAQKRVAAAAQRLREQFC</sequence>
<evidence type="ECO:0000313" key="3">
    <source>
        <dbReference type="Proteomes" id="UP000198856"/>
    </source>
</evidence>
<feature type="domain" description="Polymerase beta nucleotidyltransferase" evidence="1">
    <location>
        <begin position="17"/>
        <end position="107"/>
    </location>
</feature>
<accession>A0A1G8VVY7</accession>
<reference evidence="2 3" key="1">
    <citation type="submission" date="2016-10" db="EMBL/GenBank/DDBJ databases">
        <authorList>
            <person name="de Groot N.N."/>
        </authorList>
    </citation>
    <scope>NUCLEOTIDE SEQUENCE [LARGE SCALE GENOMIC DNA]</scope>
    <source>
        <strain evidence="2 3">IBRC-M10015</strain>
    </source>
</reference>
<dbReference type="PANTHER" id="PTHR43852">
    <property type="entry name" value="NUCLEOTIDYLTRANSFERASE"/>
    <property type="match status" value="1"/>
</dbReference>
<organism evidence="2 3">
    <name type="scientific">Halovenus aranensis</name>
    <dbReference type="NCBI Taxonomy" id="890420"/>
    <lineage>
        <taxon>Archaea</taxon>
        <taxon>Methanobacteriati</taxon>
        <taxon>Methanobacteriota</taxon>
        <taxon>Stenosarchaea group</taxon>
        <taxon>Halobacteria</taxon>
        <taxon>Halobacteriales</taxon>
        <taxon>Haloarculaceae</taxon>
        <taxon>Halovenus</taxon>
    </lineage>
</organism>
<protein>
    <submittedName>
        <fullName evidence="2">Predicted nucleotidyltransferase</fullName>
    </submittedName>
</protein>
<dbReference type="PANTHER" id="PTHR43852:SF3">
    <property type="entry name" value="NUCLEOTIDYLTRANSFERASE"/>
    <property type="match status" value="1"/>
</dbReference>
<dbReference type="OrthoDB" id="25428at2157"/>
<dbReference type="InterPro" id="IPR043519">
    <property type="entry name" value="NT_sf"/>
</dbReference>
<dbReference type="Pfam" id="PF18765">
    <property type="entry name" value="Polbeta"/>
    <property type="match status" value="1"/>
</dbReference>